<dbReference type="GO" id="GO:0031992">
    <property type="term" value="F:energy transducer activity"/>
    <property type="evidence" value="ECO:0007669"/>
    <property type="project" value="InterPro"/>
</dbReference>
<evidence type="ECO:0000256" key="3">
    <source>
        <dbReference type="ARBA" id="ARBA00022448"/>
    </source>
</evidence>
<keyword evidence="9" id="KW-0472">Membrane</keyword>
<dbReference type="GO" id="GO:0098797">
    <property type="term" value="C:plasma membrane protein complex"/>
    <property type="evidence" value="ECO:0007669"/>
    <property type="project" value="TreeGrafter"/>
</dbReference>
<evidence type="ECO:0000256" key="4">
    <source>
        <dbReference type="ARBA" id="ARBA00022475"/>
    </source>
</evidence>
<dbReference type="PROSITE" id="PS52015">
    <property type="entry name" value="TONB_CTD"/>
    <property type="match status" value="1"/>
</dbReference>
<dbReference type="InterPro" id="IPR037682">
    <property type="entry name" value="TonB_C"/>
</dbReference>
<reference evidence="13" key="1">
    <citation type="submission" date="2020-02" db="EMBL/GenBank/DDBJ databases">
        <authorList>
            <person name="Meier V. D."/>
        </authorList>
    </citation>
    <scope>NUCLEOTIDE SEQUENCE</scope>
    <source>
        <strain evidence="13">AVDCRST_MAG74</strain>
    </source>
</reference>
<keyword evidence="5" id="KW-0997">Cell inner membrane</keyword>
<keyword evidence="4" id="KW-1003">Cell membrane</keyword>
<dbReference type="EMBL" id="CADCUR010000086">
    <property type="protein sequence ID" value="CAA9391901.1"/>
    <property type="molecule type" value="Genomic_DNA"/>
</dbReference>
<dbReference type="NCBIfam" id="TIGR01352">
    <property type="entry name" value="tonB_Cterm"/>
    <property type="match status" value="1"/>
</dbReference>
<evidence type="ECO:0000256" key="2">
    <source>
        <dbReference type="ARBA" id="ARBA00006555"/>
    </source>
</evidence>
<organism evidence="13">
    <name type="scientific">uncultured Pyrinomonadaceae bacterium</name>
    <dbReference type="NCBI Taxonomy" id="2283094"/>
    <lineage>
        <taxon>Bacteria</taxon>
        <taxon>Pseudomonadati</taxon>
        <taxon>Acidobacteriota</taxon>
        <taxon>Blastocatellia</taxon>
        <taxon>Blastocatellales</taxon>
        <taxon>Pyrinomonadaceae</taxon>
        <taxon>environmental samples</taxon>
    </lineage>
</organism>
<feature type="compositionally biased region" description="Polar residues" evidence="10">
    <location>
        <begin position="222"/>
        <end position="241"/>
    </location>
</feature>
<dbReference type="GO" id="GO:0015891">
    <property type="term" value="P:siderophore transport"/>
    <property type="evidence" value="ECO:0007669"/>
    <property type="project" value="InterPro"/>
</dbReference>
<feature type="compositionally biased region" description="Polar residues" evidence="10">
    <location>
        <begin position="317"/>
        <end position="333"/>
    </location>
</feature>
<feature type="region of interest" description="Disordered" evidence="10">
    <location>
        <begin position="222"/>
        <end position="333"/>
    </location>
</feature>
<evidence type="ECO:0000259" key="12">
    <source>
        <dbReference type="PROSITE" id="PS52015"/>
    </source>
</evidence>
<dbReference type="InterPro" id="IPR003538">
    <property type="entry name" value="TonB"/>
</dbReference>
<sequence length="425" mass="45942">MPLNVKRFSCSVLLTFTFSILIFAQTSADVMRERVGKAKAYIAVRNYGAAIYELENIRRETSDTTVHAVVNVLLINSFLEQSDYKRAQDFLNELSKKPGASASYFAAAGQVVKGAKNQMERYRALGLSVSDRNLPKDAVADVDKMRETLEKVVEQTKIFSKDKNQASSAMALMEEATAARSSLARDDFDANRWKNEAADARENLASSRSVIVNAVSEAPASPIQTAQANPVAANTAQTSSPKTDEPAPIVQPDTIPVEKAIAKTEQTSSSPVVETPKPEITRADQTPKIAATDNSANSTRTRRVENSTAPNIVAPNKTETQATSAPTDAAKSSSPIAVGSLIGYATQKSNPVYPPMARNMRLTGVVKVELTIDESGQVAQVQNTSGPAMLQRAAMDAARKWKFKPFTRDGQPTKATGFVSFNFSL</sequence>
<evidence type="ECO:0000256" key="8">
    <source>
        <dbReference type="ARBA" id="ARBA00022989"/>
    </source>
</evidence>
<dbReference type="PANTHER" id="PTHR33446">
    <property type="entry name" value="PROTEIN TONB-RELATED"/>
    <property type="match status" value="1"/>
</dbReference>
<name>A0A6J4NQE7_9BACT</name>
<keyword evidence="8" id="KW-1133">Transmembrane helix</keyword>
<evidence type="ECO:0000256" key="5">
    <source>
        <dbReference type="ARBA" id="ARBA00022519"/>
    </source>
</evidence>
<keyword evidence="7" id="KW-0653">Protein transport</keyword>
<accession>A0A6J4NQE7</accession>
<feature type="chain" id="PRO_5026817251" description="TonB C-terminal domain-containing protein" evidence="11">
    <location>
        <begin position="25"/>
        <end position="425"/>
    </location>
</feature>
<feature type="signal peptide" evidence="11">
    <location>
        <begin position="1"/>
        <end position="24"/>
    </location>
</feature>
<feature type="domain" description="TonB C-terminal" evidence="12">
    <location>
        <begin position="338"/>
        <end position="425"/>
    </location>
</feature>
<comment type="similarity">
    <text evidence="2">Belongs to the TonB family.</text>
</comment>
<evidence type="ECO:0000313" key="13">
    <source>
        <dbReference type="EMBL" id="CAA9391901.1"/>
    </source>
</evidence>
<dbReference type="InterPro" id="IPR006260">
    <property type="entry name" value="TonB/TolA_C"/>
</dbReference>
<evidence type="ECO:0000256" key="6">
    <source>
        <dbReference type="ARBA" id="ARBA00022692"/>
    </source>
</evidence>
<proteinExistence type="inferred from homology"/>
<protein>
    <recommendedName>
        <fullName evidence="12">TonB C-terminal domain-containing protein</fullName>
    </recommendedName>
</protein>
<dbReference type="Pfam" id="PF03544">
    <property type="entry name" value="TonB_C"/>
    <property type="match status" value="1"/>
</dbReference>
<dbReference type="GO" id="GO:0030288">
    <property type="term" value="C:outer membrane-bounded periplasmic space"/>
    <property type="evidence" value="ECO:0007669"/>
    <property type="project" value="InterPro"/>
</dbReference>
<dbReference type="Gene3D" id="3.30.1150.10">
    <property type="match status" value="1"/>
</dbReference>
<evidence type="ECO:0000256" key="1">
    <source>
        <dbReference type="ARBA" id="ARBA00004383"/>
    </source>
</evidence>
<dbReference type="PANTHER" id="PTHR33446:SF2">
    <property type="entry name" value="PROTEIN TONB"/>
    <property type="match status" value="1"/>
</dbReference>
<keyword evidence="6" id="KW-0812">Transmembrane</keyword>
<comment type="subcellular location">
    <subcellularLocation>
        <location evidence="1">Cell inner membrane</location>
        <topology evidence="1">Single-pass membrane protein</topology>
        <orientation evidence="1">Periplasmic side</orientation>
    </subcellularLocation>
</comment>
<dbReference type="SUPFAM" id="SSF74653">
    <property type="entry name" value="TolA/TonB C-terminal domain"/>
    <property type="match status" value="1"/>
</dbReference>
<dbReference type="PRINTS" id="PR01374">
    <property type="entry name" value="TONBPROTEIN"/>
</dbReference>
<evidence type="ECO:0000256" key="10">
    <source>
        <dbReference type="SAM" id="MobiDB-lite"/>
    </source>
</evidence>
<keyword evidence="11" id="KW-0732">Signal</keyword>
<dbReference type="GO" id="GO:0015031">
    <property type="term" value="P:protein transport"/>
    <property type="evidence" value="ECO:0007669"/>
    <property type="project" value="UniProtKB-KW"/>
</dbReference>
<evidence type="ECO:0000256" key="9">
    <source>
        <dbReference type="ARBA" id="ARBA00023136"/>
    </source>
</evidence>
<dbReference type="AlphaFoldDB" id="A0A6J4NQE7"/>
<evidence type="ECO:0000256" key="7">
    <source>
        <dbReference type="ARBA" id="ARBA00022927"/>
    </source>
</evidence>
<dbReference type="InterPro" id="IPR051045">
    <property type="entry name" value="TonB-dependent_transducer"/>
</dbReference>
<gene>
    <name evidence="13" type="ORF">AVDCRST_MAG74-1147</name>
</gene>
<dbReference type="GO" id="GO:0055085">
    <property type="term" value="P:transmembrane transport"/>
    <property type="evidence" value="ECO:0007669"/>
    <property type="project" value="InterPro"/>
</dbReference>
<keyword evidence="3" id="KW-0813">Transport</keyword>
<evidence type="ECO:0000256" key="11">
    <source>
        <dbReference type="SAM" id="SignalP"/>
    </source>
</evidence>